<feature type="binding site" evidence="6">
    <location>
        <begin position="37"/>
        <end position="42"/>
    </location>
    <ligand>
        <name>ATP</name>
        <dbReference type="ChEBI" id="CHEBI:30616"/>
    </ligand>
</feature>
<sequence>MSIDAVTGGATVLMPEAAATEFLHSLSKPAHILVAVSGGSDSTGLLIALAERLKSHPHKDITLSAASIDHGLRAAAADEAREVAAFCASRGISHFVRRWEGEKPPTGIMAAAREARYGLLADLASDISADVIATAHTLDDQRETMAMRSARRGQGGHGTGIADAVLFDRRIWIVRPFLACRRADIRAFLEAHGVSWFDDPSNEDIKYERVRTRRDLQAEPMAGVPGDGGADRAVLSGRAAAWLDNWVTIHAQALCVIDRAGLSADQVAVAYALSHLAAVFGGKAYAPGRVQMERVLEFVNGASPGRRTAGGVVFDLRRDGLYLMRESRNIAPLPLLPGAKSIWDGRFEISNSREAPVRVIAAGMENMTIFPATMPKGVVLRARAAMPLAVTEGEAKAAAMTVVPYLAPFDRFLTRFDLTFANRLSAAFGREAYMRLPLSAL</sequence>
<evidence type="ECO:0000256" key="5">
    <source>
        <dbReference type="ARBA" id="ARBA00048539"/>
    </source>
</evidence>
<dbReference type="AlphaFoldDB" id="A0A1C3VM76"/>
<gene>
    <name evidence="6" type="primary">tilS</name>
    <name evidence="8" type="ORF">GA0061103_3978</name>
</gene>
<evidence type="ECO:0000313" key="9">
    <source>
        <dbReference type="Proteomes" id="UP000199101"/>
    </source>
</evidence>
<dbReference type="InterPro" id="IPR011063">
    <property type="entry name" value="TilS/TtcA_N"/>
</dbReference>
<dbReference type="InterPro" id="IPR012795">
    <property type="entry name" value="tRNA_Ile_lys_synt_N"/>
</dbReference>
<evidence type="ECO:0000256" key="2">
    <source>
        <dbReference type="ARBA" id="ARBA00022694"/>
    </source>
</evidence>
<evidence type="ECO:0000259" key="7">
    <source>
        <dbReference type="Pfam" id="PF01171"/>
    </source>
</evidence>
<dbReference type="GO" id="GO:0005737">
    <property type="term" value="C:cytoplasm"/>
    <property type="evidence" value="ECO:0007669"/>
    <property type="project" value="UniProtKB-SubCell"/>
</dbReference>
<dbReference type="STRING" id="410764.GA0061103_3978"/>
<name>A0A1C3VM76_9HYPH</name>
<dbReference type="Proteomes" id="UP000199101">
    <property type="component" value="Unassembled WGS sequence"/>
</dbReference>
<keyword evidence="6" id="KW-0963">Cytoplasm</keyword>
<dbReference type="RefSeq" id="WP_092712264.1">
    <property type="nucleotide sequence ID" value="NZ_FMAG01000003.1"/>
</dbReference>
<dbReference type="InterPro" id="IPR014729">
    <property type="entry name" value="Rossmann-like_a/b/a_fold"/>
</dbReference>
<evidence type="ECO:0000256" key="1">
    <source>
        <dbReference type="ARBA" id="ARBA00022598"/>
    </source>
</evidence>
<keyword evidence="2 6" id="KW-0819">tRNA processing</keyword>
<dbReference type="GO" id="GO:0006400">
    <property type="term" value="P:tRNA modification"/>
    <property type="evidence" value="ECO:0007669"/>
    <property type="project" value="UniProtKB-UniRule"/>
</dbReference>
<dbReference type="SUPFAM" id="SSF52402">
    <property type="entry name" value="Adenine nucleotide alpha hydrolases-like"/>
    <property type="match status" value="1"/>
</dbReference>
<dbReference type="GO" id="GO:0032267">
    <property type="term" value="F:tRNA(Ile)-lysidine synthase activity"/>
    <property type="evidence" value="ECO:0007669"/>
    <property type="project" value="UniProtKB-EC"/>
</dbReference>
<keyword evidence="4 6" id="KW-0067">ATP-binding</keyword>
<accession>A0A1C3VM76</accession>
<dbReference type="Pfam" id="PF01171">
    <property type="entry name" value="ATP_bind_3"/>
    <property type="match status" value="1"/>
</dbReference>
<dbReference type="PANTHER" id="PTHR43033">
    <property type="entry name" value="TRNA(ILE)-LYSIDINE SYNTHASE-RELATED"/>
    <property type="match status" value="1"/>
</dbReference>
<dbReference type="OrthoDB" id="9807403at2"/>
<dbReference type="EMBL" id="FMAG01000003">
    <property type="protein sequence ID" value="SCB28594.1"/>
    <property type="molecule type" value="Genomic_DNA"/>
</dbReference>
<keyword evidence="9" id="KW-1185">Reference proteome</keyword>
<reference evidence="9" key="1">
    <citation type="submission" date="2016-08" db="EMBL/GenBank/DDBJ databases">
        <authorList>
            <person name="Varghese N."/>
            <person name="Submissions Spin"/>
        </authorList>
    </citation>
    <scope>NUCLEOTIDE SEQUENCE [LARGE SCALE GENOMIC DNA]</scope>
    <source>
        <strain evidence="9">HAMBI 2975</strain>
    </source>
</reference>
<comment type="function">
    <text evidence="6">Ligates lysine onto the cytidine present at position 34 of the AUA codon-specific tRNA(Ile) that contains the anticodon CAU, in an ATP-dependent manner. Cytidine is converted to lysidine, thus changing the amino acid specificity of the tRNA from methionine to isoleucine.</text>
</comment>
<comment type="subcellular location">
    <subcellularLocation>
        <location evidence="6">Cytoplasm</location>
    </subcellularLocation>
</comment>
<dbReference type="GO" id="GO:0005524">
    <property type="term" value="F:ATP binding"/>
    <property type="evidence" value="ECO:0007669"/>
    <property type="project" value="UniProtKB-UniRule"/>
</dbReference>
<organism evidence="8 9">
    <name type="scientific">Rhizobium multihospitium</name>
    <dbReference type="NCBI Taxonomy" id="410764"/>
    <lineage>
        <taxon>Bacteria</taxon>
        <taxon>Pseudomonadati</taxon>
        <taxon>Pseudomonadota</taxon>
        <taxon>Alphaproteobacteria</taxon>
        <taxon>Hyphomicrobiales</taxon>
        <taxon>Rhizobiaceae</taxon>
        <taxon>Rhizobium/Agrobacterium group</taxon>
        <taxon>Rhizobium</taxon>
    </lineage>
</organism>
<comment type="catalytic activity">
    <reaction evidence="5 6">
        <text>cytidine(34) in tRNA(Ile2) + L-lysine + ATP = lysidine(34) in tRNA(Ile2) + AMP + diphosphate + H(+)</text>
        <dbReference type="Rhea" id="RHEA:43744"/>
        <dbReference type="Rhea" id="RHEA-COMP:10625"/>
        <dbReference type="Rhea" id="RHEA-COMP:10670"/>
        <dbReference type="ChEBI" id="CHEBI:15378"/>
        <dbReference type="ChEBI" id="CHEBI:30616"/>
        <dbReference type="ChEBI" id="CHEBI:32551"/>
        <dbReference type="ChEBI" id="CHEBI:33019"/>
        <dbReference type="ChEBI" id="CHEBI:82748"/>
        <dbReference type="ChEBI" id="CHEBI:83665"/>
        <dbReference type="ChEBI" id="CHEBI:456215"/>
        <dbReference type="EC" id="6.3.4.19"/>
    </reaction>
</comment>
<keyword evidence="1 6" id="KW-0436">Ligase</keyword>
<keyword evidence="3 6" id="KW-0547">Nucleotide-binding</keyword>
<dbReference type="NCBIfam" id="TIGR02432">
    <property type="entry name" value="lysidine_TilS_N"/>
    <property type="match status" value="1"/>
</dbReference>
<proteinExistence type="inferred from homology"/>
<dbReference type="HAMAP" id="MF_01161">
    <property type="entry name" value="tRNA_Ile_lys_synt"/>
    <property type="match status" value="1"/>
</dbReference>
<dbReference type="CDD" id="cd01992">
    <property type="entry name" value="TilS_N"/>
    <property type="match status" value="1"/>
</dbReference>
<dbReference type="EC" id="6.3.4.19" evidence="6"/>
<dbReference type="InterPro" id="IPR012094">
    <property type="entry name" value="tRNA_Ile_lys_synt"/>
</dbReference>
<dbReference type="Gene3D" id="3.40.50.620">
    <property type="entry name" value="HUPs"/>
    <property type="match status" value="1"/>
</dbReference>
<evidence type="ECO:0000256" key="6">
    <source>
        <dbReference type="HAMAP-Rule" id="MF_01161"/>
    </source>
</evidence>
<evidence type="ECO:0000256" key="3">
    <source>
        <dbReference type="ARBA" id="ARBA00022741"/>
    </source>
</evidence>
<feature type="domain" description="tRNA(Ile)-lysidine/2-thiocytidine synthase N-terminal" evidence="7">
    <location>
        <begin position="31"/>
        <end position="214"/>
    </location>
</feature>
<evidence type="ECO:0000313" key="8">
    <source>
        <dbReference type="EMBL" id="SCB28594.1"/>
    </source>
</evidence>
<protein>
    <recommendedName>
        <fullName evidence="6">tRNA(Ile)-lysidine synthase</fullName>
        <ecNumber evidence="6">6.3.4.19</ecNumber>
    </recommendedName>
    <alternativeName>
        <fullName evidence="6">tRNA(Ile)-2-lysyl-cytidine synthase</fullName>
    </alternativeName>
    <alternativeName>
        <fullName evidence="6">tRNA(Ile)-lysidine synthetase</fullName>
    </alternativeName>
</protein>
<evidence type="ECO:0000256" key="4">
    <source>
        <dbReference type="ARBA" id="ARBA00022840"/>
    </source>
</evidence>
<comment type="similarity">
    <text evidence="6">Belongs to the tRNA(Ile)-lysidine synthase family.</text>
</comment>
<dbReference type="PANTHER" id="PTHR43033:SF1">
    <property type="entry name" value="TRNA(ILE)-LYSIDINE SYNTHASE-RELATED"/>
    <property type="match status" value="1"/>
</dbReference>
<comment type="domain">
    <text evidence="6">The N-terminal region contains the highly conserved SGGXDS motif, predicted to be a P-loop motif involved in ATP binding.</text>
</comment>